<feature type="transmembrane region" description="Helical" evidence="8">
    <location>
        <begin position="438"/>
        <end position="458"/>
    </location>
</feature>
<dbReference type="EMBL" id="RCHR01000004">
    <property type="protein sequence ID" value="RLL43611.1"/>
    <property type="molecule type" value="Genomic_DNA"/>
</dbReference>
<proteinExistence type="inferred from homology"/>
<keyword evidence="10" id="KW-1185">Reference proteome</keyword>
<accession>A0A498DBX4</accession>
<feature type="transmembrane region" description="Helical" evidence="8">
    <location>
        <begin position="387"/>
        <end position="408"/>
    </location>
</feature>
<feature type="transmembrane region" description="Helical" evidence="8">
    <location>
        <begin position="358"/>
        <end position="381"/>
    </location>
</feature>
<evidence type="ECO:0000256" key="7">
    <source>
        <dbReference type="RuleBase" id="RU362091"/>
    </source>
</evidence>
<reference evidence="9 10" key="1">
    <citation type="submission" date="2018-10" db="EMBL/GenBank/DDBJ databases">
        <title>Oceanobacillus sp. YLB-02 draft genome.</title>
        <authorList>
            <person name="Yu L."/>
        </authorList>
    </citation>
    <scope>NUCLEOTIDE SEQUENCE [LARGE SCALE GENOMIC DNA]</scope>
    <source>
        <strain evidence="9 10">YLB-02</strain>
    </source>
</reference>
<gene>
    <name evidence="9" type="ORF">D8M04_11835</name>
</gene>
<evidence type="ECO:0000256" key="8">
    <source>
        <dbReference type="SAM" id="Phobius"/>
    </source>
</evidence>
<dbReference type="OrthoDB" id="9789704at2"/>
<feature type="transmembrane region" description="Helical" evidence="8">
    <location>
        <begin position="268"/>
        <end position="294"/>
    </location>
</feature>
<evidence type="ECO:0000256" key="4">
    <source>
        <dbReference type="ARBA" id="ARBA00022692"/>
    </source>
</evidence>
<evidence type="ECO:0000256" key="2">
    <source>
        <dbReference type="ARBA" id="ARBA00006434"/>
    </source>
</evidence>
<sequence>MNTFGLYMILFSVLLMVAISVLGYLFSKRQMKNNDSYFTAGRNITVAFMTATFIAYAVGTGLIFSPAESAYLDGMTAMIGYALALSIAYIIFIPISRRIKQLLPEGNTIGEFVKARYGNVMFVVVLFVIIVYLFCLLVANLIGAGIAFQYLGGMPIYAGVLIIGVPVMIYTTYGGLGAAIFTNSIQALLLTPLLFVVAFFAFRNLGGTTVVYEGVMENAPELMSIFHASGMEFALMIIIAVCSAELLNQALWQRVYSAKDFNVVKKGLINASVMTFPMAIIAGVFGLIAISMSMELPHTSIGTALVAHNVLPEWGSMLFVLVIVLATTSTGSDALAAFSSTASLDVVKSLVPNMDAKAAVKVGRISTIVFAVAAMLVAFQAPSILQILLFADLVAAAAVVPVIAGLYNRDISGKLATTGTVFGLVLGIPLYFMGENLYSFLVAIVISSLIVFIGAIFSKAGYNFDQLKETIKNLD</sequence>
<protein>
    <recommendedName>
        <fullName evidence="11">Sodium:solute symporter family protein</fullName>
    </recommendedName>
</protein>
<feature type="transmembrane region" description="Helical" evidence="8">
    <location>
        <begin position="156"/>
        <end position="180"/>
    </location>
</feature>
<dbReference type="GO" id="GO:0015606">
    <property type="term" value="F:spermidine transmembrane transporter activity"/>
    <property type="evidence" value="ECO:0007669"/>
    <property type="project" value="TreeGrafter"/>
</dbReference>
<comment type="subcellular location">
    <subcellularLocation>
        <location evidence="1">Membrane</location>
        <topology evidence="1">Multi-pass membrane protein</topology>
    </subcellularLocation>
</comment>
<evidence type="ECO:0008006" key="11">
    <source>
        <dbReference type="Google" id="ProtNLM"/>
    </source>
</evidence>
<dbReference type="GO" id="GO:0005886">
    <property type="term" value="C:plasma membrane"/>
    <property type="evidence" value="ECO:0007669"/>
    <property type="project" value="TreeGrafter"/>
</dbReference>
<dbReference type="PANTHER" id="PTHR48086">
    <property type="entry name" value="SODIUM/PROLINE SYMPORTER-RELATED"/>
    <property type="match status" value="1"/>
</dbReference>
<evidence type="ECO:0000256" key="6">
    <source>
        <dbReference type="ARBA" id="ARBA00023136"/>
    </source>
</evidence>
<feature type="transmembrane region" description="Helical" evidence="8">
    <location>
        <begin position="415"/>
        <end position="432"/>
    </location>
</feature>
<dbReference type="PROSITE" id="PS50283">
    <property type="entry name" value="NA_SOLUT_SYMP_3"/>
    <property type="match status" value="1"/>
</dbReference>
<organism evidence="9 10">
    <name type="scientific">Oceanobacillus piezotolerans</name>
    <dbReference type="NCBI Taxonomy" id="2448030"/>
    <lineage>
        <taxon>Bacteria</taxon>
        <taxon>Bacillati</taxon>
        <taxon>Bacillota</taxon>
        <taxon>Bacilli</taxon>
        <taxon>Bacillales</taxon>
        <taxon>Bacillaceae</taxon>
        <taxon>Oceanobacillus</taxon>
    </lineage>
</organism>
<dbReference type="Proteomes" id="UP000270219">
    <property type="component" value="Unassembled WGS sequence"/>
</dbReference>
<feature type="transmembrane region" description="Helical" evidence="8">
    <location>
        <begin position="46"/>
        <end position="65"/>
    </location>
</feature>
<dbReference type="InterPro" id="IPR038377">
    <property type="entry name" value="Na/Glc_symporter_sf"/>
</dbReference>
<evidence type="ECO:0000256" key="5">
    <source>
        <dbReference type="ARBA" id="ARBA00022989"/>
    </source>
</evidence>
<dbReference type="InterPro" id="IPR001734">
    <property type="entry name" value="Na/solute_symporter"/>
</dbReference>
<feature type="transmembrane region" description="Helical" evidence="8">
    <location>
        <begin position="187"/>
        <end position="205"/>
    </location>
</feature>
<evidence type="ECO:0000256" key="3">
    <source>
        <dbReference type="ARBA" id="ARBA00022448"/>
    </source>
</evidence>
<feature type="transmembrane region" description="Helical" evidence="8">
    <location>
        <begin position="225"/>
        <end position="247"/>
    </location>
</feature>
<comment type="caution">
    <text evidence="9">The sequence shown here is derived from an EMBL/GenBank/DDBJ whole genome shotgun (WGS) entry which is preliminary data.</text>
</comment>
<feature type="transmembrane region" description="Helical" evidence="8">
    <location>
        <begin position="6"/>
        <end position="26"/>
    </location>
</feature>
<dbReference type="Gene3D" id="1.20.1730.10">
    <property type="entry name" value="Sodium/glucose cotransporter"/>
    <property type="match status" value="1"/>
</dbReference>
<keyword evidence="5 8" id="KW-1133">Transmembrane helix</keyword>
<keyword evidence="6 8" id="KW-0472">Membrane</keyword>
<dbReference type="AlphaFoldDB" id="A0A498DBX4"/>
<feature type="transmembrane region" description="Helical" evidence="8">
    <location>
        <begin position="314"/>
        <end position="338"/>
    </location>
</feature>
<comment type="similarity">
    <text evidence="2 7">Belongs to the sodium:solute symporter (SSF) (TC 2.A.21) family.</text>
</comment>
<dbReference type="PANTHER" id="PTHR48086:SF10">
    <property type="entry name" value="AGR155CP"/>
    <property type="match status" value="1"/>
</dbReference>
<feature type="transmembrane region" description="Helical" evidence="8">
    <location>
        <begin position="77"/>
        <end position="96"/>
    </location>
</feature>
<evidence type="ECO:0000256" key="1">
    <source>
        <dbReference type="ARBA" id="ARBA00004141"/>
    </source>
</evidence>
<keyword evidence="4 8" id="KW-0812">Transmembrane</keyword>
<evidence type="ECO:0000313" key="9">
    <source>
        <dbReference type="EMBL" id="RLL43611.1"/>
    </source>
</evidence>
<keyword evidence="3" id="KW-0813">Transport</keyword>
<evidence type="ECO:0000313" key="10">
    <source>
        <dbReference type="Proteomes" id="UP000270219"/>
    </source>
</evidence>
<feature type="transmembrane region" description="Helical" evidence="8">
    <location>
        <begin position="117"/>
        <end position="150"/>
    </location>
</feature>
<dbReference type="Pfam" id="PF00474">
    <property type="entry name" value="SSF"/>
    <property type="match status" value="1"/>
</dbReference>
<dbReference type="RefSeq" id="WP_121523242.1">
    <property type="nucleotide sequence ID" value="NZ_RCHR01000004.1"/>
</dbReference>
<name>A0A498DBX4_9BACI</name>
<dbReference type="InterPro" id="IPR050277">
    <property type="entry name" value="Sodium:Solute_Symporter"/>
</dbReference>